<reference evidence="2" key="1">
    <citation type="submission" date="2022-01" db="EMBL/GenBank/DDBJ databases">
        <title>Genome Sequence Resource for Two Populations of Ditylenchus destructor, the Migratory Endoparasitic Phytonematode.</title>
        <authorList>
            <person name="Zhang H."/>
            <person name="Lin R."/>
            <person name="Xie B."/>
        </authorList>
    </citation>
    <scope>NUCLEOTIDE SEQUENCE</scope>
    <source>
        <strain evidence="2">BazhouSP</strain>
    </source>
</reference>
<organism evidence="2 3">
    <name type="scientific">Ditylenchus destructor</name>
    <dbReference type="NCBI Taxonomy" id="166010"/>
    <lineage>
        <taxon>Eukaryota</taxon>
        <taxon>Metazoa</taxon>
        <taxon>Ecdysozoa</taxon>
        <taxon>Nematoda</taxon>
        <taxon>Chromadorea</taxon>
        <taxon>Rhabditida</taxon>
        <taxon>Tylenchina</taxon>
        <taxon>Tylenchomorpha</taxon>
        <taxon>Sphaerularioidea</taxon>
        <taxon>Anguinidae</taxon>
        <taxon>Anguininae</taxon>
        <taxon>Ditylenchus</taxon>
    </lineage>
</organism>
<dbReference type="CDD" id="cd00590">
    <property type="entry name" value="RRM_SF"/>
    <property type="match status" value="1"/>
</dbReference>
<feature type="compositionally biased region" description="Basic and acidic residues" evidence="1">
    <location>
        <begin position="55"/>
        <end position="65"/>
    </location>
</feature>
<dbReference type="EMBL" id="JAKKPZ010000002">
    <property type="protein sequence ID" value="KAI1725385.1"/>
    <property type="molecule type" value="Genomic_DNA"/>
</dbReference>
<evidence type="ECO:0000256" key="1">
    <source>
        <dbReference type="SAM" id="MobiDB-lite"/>
    </source>
</evidence>
<protein>
    <submittedName>
        <fullName evidence="2">Uncharacterized protein</fullName>
    </submittedName>
</protein>
<evidence type="ECO:0000313" key="2">
    <source>
        <dbReference type="EMBL" id="KAI1725385.1"/>
    </source>
</evidence>
<gene>
    <name evidence="2" type="ORF">DdX_02042</name>
</gene>
<feature type="compositionally biased region" description="Polar residues" evidence="1">
    <location>
        <begin position="45"/>
        <end position="54"/>
    </location>
</feature>
<proteinExistence type="predicted"/>
<dbReference type="Proteomes" id="UP001201812">
    <property type="component" value="Unassembled WGS sequence"/>
</dbReference>
<feature type="region of interest" description="Disordered" evidence="1">
    <location>
        <begin position="45"/>
        <end position="76"/>
    </location>
</feature>
<dbReference type="Gene3D" id="3.30.70.330">
    <property type="match status" value="1"/>
</dbReference>
<comment type="caution">
    <text evidence="2">The sequence shown here is derived from an EMBL/GenBank/DDBJ whole genome shotgun (WGS) entry which is preliminary data.</text>
</comment>
<dbReference type="InterPro" id="IPR012677">
    <property type="entry name" value="Nucleotide-bd_a/b_plait_sf"/>
</dbReference>
<accession>A0AAD4R8S5</accession>
<name>A0AAD4R8S5_9BILA</name>
<sequence>MDETDDFLKDGSGGTGSFLHYTVSYHIKSAMTDVSTAELLAQISQTSPGNATKESGSKEAQKRASSDTMQPPSKQPKKANLLLEAFEKHCKITEEQIKALTETIQKQNSIISQHSKILEKQEREIIKTSVLVKGIPMSYTEPKLCLNEIAVVCLKLPSIKSANVVDVRFLTNKQGTATKTLVAQFVQYSKKQEFLKACTNLSQNKLKGNTLSISSMLTRQQQFLQRAALATRKAVLLTQDTKANIIGRNQSLKLIGYDLLAVAKKKAEHYTIWKEKLQTYGNTTTHPPYAVDSEDFIKAYDDIKKCEEDAANIKHIQGY</sequence>
<evidence type="ECO:0000313" key="3">
    <source>
        <dbReference type="Proteomes" id="UP001201812"/>
    </source>
</evidence>
<keyword evidence="3" id="KW-1185">Reference proteome</keyword>
<dbReference type="AlphaFoldDB" id="A0AAD4R8S5"/>